<gene>
    <name evidence="3" type="ORF">FD41_GL002737</name>
</gene>
<dbReference type="PATRIC" id="fig|1423743.5.peg.2815"/>
<keyword evidence="4" id="KW-1185">Reference proteome</keyword>
<reference evidence="3 4" key="1">
    <citation type="journal article" date="2015" name="Genome Announc.">
        <title>Expanding the biotechnology potential of lactobacilli through comparative genomics of 213 strains and associated genera.</title>
        <authorList>
            <person name="Sun Z."/>
            <person name="Harris H.M."/>
            <person name="McCann A."/>
            <person name="Guo C."/>
            <person name="Argimon S."/>
            <person name="Zhang W."/>
            <person name="Yang X."/>
            <person name="Jeffery I.B."/>
            <person name="Cooney J.C."/>
            <person name="Kagawa T.F."/>
            <person name="Liu W."/>
            <person name="Song Y."/>
            <person name="Salvetti E."/>
            <person name="Wrobel A."/>
            <person name="Rasinkangas P."/>
            <person name="Parkhill J."/>
            <person name="Rea M.C."/>
            <person name="O'Sullivan O."/>
            <person name="Ritari J."/>
            <person name="Douillard F.P."/>
            <person name="Paul Ross R."/>
            <person name="Yang R."/>
            <person name="Briner A.E."/>
            <person name="Felis G.E."/>
            <person name="de Vos W.M."/>
            <person name="Barrangou R."/>
            <person name="Klaenhammer T.R."/>
            <person name="Caufield P.W."/>
            <person name="Cui Y."/>
            <person name="Zhang H."/>
            <person name="O'Toole P.W."/>
        </authorList>
    </citation>
    <scope>NUCLEOTIDE SEQUENCE [LARGE SCALE GENOMIC DNA]</scope>
    <source>
        <strain evidence="3 4">DSM 18382</strain>
    </source>
</reference>
<keyword evidence="1" id="KW-1133">Transmembrane helix</keyword>
<dbReference type="OrthoDB" id="2382185at2"/>
<organism evidence="3 4">
    <name type="scientific">Lentilactobacillus farraginis DSM 18382 = JCM 14108</name>
    <dbReference type="NCBI Taxonomy" id="1423743"/>
    <lineage>
        <taxon>Bacteria</taxon>
        <taxon>Bacillati</taxon>
        <taxon>Bacillota</taxon>
        <taxon>Bacilli</taxon>
        <taxon>Lactobacillales</taxon>
        <taxon>Lactobacillaceae</taxon>
        <taxon>Lentilactobacillus</taxon>
    </lineage>
</organism>
<protein>
    <recommendedName>
        <fullName evidence="2">Regulatory protein YycH domain-containing protein</fullName>
    </recommendedName>
</protein>
<keyword evidence="1" id="KW-0812">Transmembrane</keyword>
<dbReference type="AlphaFoldDB" id="A0A0R1VUQ3"/>
<proteinExistence type="predicted"/>
<accession>A0A0R1VUQ3</accession>
<dbReference type="RefSeq" id="WP_053359621.1">
    <property type="nucleotide sequence ID" value="NZ_AZFY01000054.1"/>
</dbReference>
<name>A0A0R1VUQ3_9LACO</name>
<evidence type="ECO:0000313" key="4">
    <source>
        <dbReference type="Proteomes" id="UP000051966"/>
    </source>
</evidence>
<keyword evidence="1" id="KW-0472">Membrane</keyword>
<evidence type="ECO:0000313" key="3">
    <source>
        <dbReference type="EMBL" id="KRM09151.1"/>
    </source>
</evidence>
<comment type="caution">
    <text evidence="3">The sequence shown here is derived from an EMBL/GenBank/DDBJ whole genome shotgun (WGS) entry which is preliminary data.</text>
</comment>
<feature type="domain" description="Regulatory protein YycH" evidence="2">
    <location>
        <begin position="10"/>
        <end position="424"/>
    </location>
</feature>
<dbReference type="EMBL" id="AZFY01000054">
    <property type="protein sequence ID" value="KRM09151.1"/>
    <property type="molecule type" value="Genomic_DNA"/>
</dbReference>
<dbReference type="Proteomes" id="UP000051966">
    <property type="component" value="Unassembled WGS sequence"/>
</dbReference>
<evidence type="ECO:0000259" key="2">
    <source>
        <dbReference type="Pfam" id="PF07435"/>
    </source>
</evidence>
<sequence>MRFSKYLIPIALTIAVIISLTLSVVIWTNPANYKNRQNSSQNTQSEEMTKPKGYVYAPNQAIHTDSNGNQTILVNRLVNSVSEIQKTMHDYKNVHLKKLSTKSQDKYFQIANRPNSIMLSYVSPVSVRIISNITNKQFKKLPNHQITRIVLPTNKSNSIYLLNDKNFAVYQVQVKQHSLKRLNNVLNMNIRRVPAALQLFNGQPMVYVKAQVPMQPYKYLIDRQSEDYYVSRLLNNRDSQGNINVKRRRNLVTYSDQNTLQLTFNSRTRIGTFSDFRNNKDQQSVTPVLDDSYNQLVDLGLPLDNVHFFNYDTDSRTVSYRTFVEGFPIFRTNSFGTISTQILNANAKRLQFSLDNPEVPIPSKQGYTNLPDTETAIRRLVARGYHEKEIKDLQIGYGWQRDKSSQLLINLVPDWYVNYKGSWRSYSSLINRY</sequence>
<dbReference type="Pfam" id="PF07435">
    <property type="entry name" value="YycH"/>
    <property type="match status" value="1"/>
</dbReference>
<dbReference type="InterPro" id="IPR009996">
    <property type="entry name" value="YycH"/>
</dbReference>
<dbReference type="Gene3D" id="3.10.450.310">
    <property type="match status" value="1"/>
</dbReference>
<dbReference type="CDD" id="cd15787">
    <property type="entry name" value="YycH_N"/>
    <property type="match status" value="1"/>
</dbReference>
<feature type="transmembrane region" description="Helical" evidence="1">
    <location>
        <begin position="6"/>
        <end position="27"/>
    </location>
</feature>
<evidence type="ECO:0000256" key="1">
    <source>
        <dbReference type="SAM" id="Phobius"/>
    </source>
</evidence>